<proteinExistence type="predicted"/>
<gene>
    <name evidence="2" type="ORF">SAMN05660649_00609</name>
</gene>
<dbReference type="SUPFAM" id="SSF54593">
    <property type="entry name" value="Glyoxalase/Bleomycin resistance protein/Dihydroxybiphenyl dioxygenase"/>
    <property type="match status" value="1"/>
</dbReference>
<organism evidence="2 3">
    <name type="scientific">Desulfotruncus arcticus DSM 17038</name>
    <dbReference type="NCBI Taxonomy" id="1121424"/>
    <lineage>
        <taxon>Bacteria</taxon>
        <taxon>Bacillati</taxon>
        <taxon>Bacillota</taxon>
        <taxon>Clostridia</taxon>
        <taxon>Eubacteriales</taxon>
        <taxon>Desulfallaceae</taxon>
        <taxon>Desulfotruncus</taxon>
    </lineage>
</organism>
<evidence type="ECO:0000259" key="1">
    <source>
        <dbReference type="Pfam" id="PF12681"/>
    </source>
</evidence>
<keyword evidence="3" id="KW-1185">Reference proteome</keyword>
<name>A0A1I2P3Y9_9FIRM</name>
<evidence type="ECO:0000313" key="2">
    <source>
        <dbReference type="EMBL" id="SFG08346.1"/>
    </source>
</evidence>
<sequence>MEFKLALLAVKDVGVSKQFYAELFDQKVALDLGWNVTFIVCRDAPPALLFRSACRPMKSWIKTAL</sequence>
<dbReference type="Pfam" id="PF12681">
    <property type="entry name" value="Glyoxalase_2"/>
    <property type="match status" value="1"/>
</dbReference>
<feature type="domain" description="Glyoxalase-like" evidence="1">
    <location>
        <begin position="3"/>
        <end position="38"/>
    </location>
</feature>
<protein>
    <recommendedName>
        <fullName evidence="1">Glyoxalase-like domain-containing protein</fullName>
    </recommendedName>
</protein>
<dbReference type="Proteomes" id="UP000199337">
    <property type="component" value="Unassembled WGS sequence"/>
</dbReference>
<dbReference type="AlphaFoldDB" id="A0A1I2P3Y9"/>
<evidence type="ECO:0000313" key="3">
    <source>
        <dbReference type="Proteomes" id="UP000199337"/>
    </source>
</evidence>
<dbReference type="EMBL" id="FOOX01000002">
    <property type="protein sequence ID" value="SFG08346.1"/>
    <property type="molecule type" value="Genomic_DNA"/>
</dbReference>
<dbReference type="STRING" id="341036.SAMN05660649_00609"/>
<dbReference type="InterPro" id="IPR029068">
    <property type="entry name" value="Glyas_Bleomycin-R_OHBP_Dase"/>
</dbReference>
<accession>A0A1I2P3Y9</accession>
<reference evidence="3" key="1">
    <citation type="submission" date="2016-10" db="EMBL/GenBank/DDBJ databases">
        <authorList>
            <person name="Varghese N."/>
            <person name="Submissions S."/>
        </authorList>
    </citation>
    <scope>NUCLEOTIDE SEQUENCE [LARGE SCALE GENOMIC DNA]</scope>
    <source>
        <strain evidence="3">DSM 17038</strain>
    </source>
</reference>
<dbReference type="InterPro" id="IPR025870">
    <property type="entry name" value="Glyoxalase-like_dom"/>
</dbReference>
<dbReference type="Gene3D" id="3.10.180.10">
    <property type="entry name" value="2,3-Dihydroxybiphenyl 1,2-Dioxygenase, domain 1"/>
    <property type="match status" value="1"/>
</dbReference>